<protein>
    <submittedName>
        <fullName evidence="1">Unannotated protein</fullName>
    </submittedName>
</protein>
<sequence>MDPLVNEIAKHVGEQIRIRVGDQDYIGRIEYANQDTILMTTGKDKPVSVTIRAEAVDAVMVYVDEGTNETY</sequence>
<gene>
    <name evidence="1" type="ORF">UFOPK3472_00948</name>
</gene>
<dbReference type="AlphaFoldDB" id="A0A6J7ES87"/>
<proteinExistence type="predicted"/>
<evidence type="ECO:0000313" key="1">
    <source>
        <dbReference type="EMBL" id="CAB4884040.1"/>
    </source>
</evidence>
<name>A0A6J7ES87_9ZZZZ</name>
<dbReference type="EMBL" id="CAFBLX010000044">
    <property type="protein sequence ID" value="CAB4884040.1"/>
    <property type="molecule type" value="Genomic_DNA"/>
</dbReference>
<reference evidence="1" key="1">
    <citation type="submission" date="2020-05" db="EMBL/GenBank/DDBJ databases">
        <authorList>
            <person name="Chiriac C."/>
            <person name="Salcher M."/>
            <person name="Ghai R."/>
            <person name="Kavagutti S V."/>
        </authorList>
    </citation>
    <scope>NUCLEOTIDE SEQUENCE</scope>
</reference>
<accession>A0A6J7ES87</accession>
<organism evidence="1">
    <name type="scientific">freshwater metagenome</name>
    <dbReference type="NCBI Taxonomy" id="449393"/>
    <lineage>
        <taxon>unclassified sequences</taxon>
        <taxon>metagenomes</taxon>
        <taxon>ecological metagenomes</taxon>
    </lineage>
</organism>